<reference evidence="3 4" key="1">
    <citation type="submission" date="2015-09" db="EMBL/GenBank/DDBJ databases">
        <authorList>
            <consortium name="Pathogen Informatics"/>
        </authorList>
    </citation>
    <scope>NUCLEOTIDE SEQUENCE [LARGE SCALE GENOMIC DNA]</scope>
    <source>
        <strain evidence="3 4">2789STDY5834855</strain>
    </source>
</reference>
<dbReference type="GeneID" id="83011913"/>
<protein>
    <recommendedName>
        <fullName evidence="5">DUF305 domain-containing protein</fullName>
    </recommendedName>
</protein>
<dbReference type="EMBL" id="CYZV01000006">
    <property type="protein sequence ID" value="CUN79537.1"/>
    <property type="molecule type" value="Genomic_DNA"/>
</dbReference>
<sequence length="239" mass="27046">MKRNLSLFLATLTLSTLVTSSIPTYAYEPNIIDTTETSSSDSSLETNELAENPYSSFIDETYYNITTDYLNGIIDKLTKLPASGSVCIDYLSEEILLHRAILFASHNIQGYTSNPELIDIIDDIVDNYTGELKEMREELNKLIENAKNTKDLKEDTEYHKNFKVIADKLSKEISKIPTNESNELTYIKQINAILQASHDIALLDNKCAKSELVKEIAKVTITNTEEYMSRLKTLEQALK</sequence>
<dbReference type="RefSeq" id="WP_042398102.1">
    <property type="nucleotide sequence ID" value="NZ_CYYT01000017.1"/>
</dbReference>
<keyword evidence="1" id="KW-0175">Coiled coil</keyword>
<evidence type="ECO:0000313" key="4">
    <source>
        <dbReference type="Proteomes" id="UP000095558"/>
    </source>
</evidence>
<accession>A0A174EWB1</accession>
<name>A0A174EWB1_9CLOT</name>
<keyword evidence="2" id="KW-0732">Signal</keyword>
<proteinExistence type="predicted"/>
<dbReference type="Proteomes" id="UP000095558">
    <property type="component" value="Unassembled WGS sequence"/>
</dbReference>
<feature type="signal peptide" evidence="2">
    <location>
        <begin position="1"/>
        <end position="26"/>
    </location>
</feature>
<evidence type="ECO:0000313" key="3">
    <source>
        <dbReference type="EMBL" id="CUN79537.1"/>
    </source>
</evidence>
<feature type="coiled-coil region" evidence="1">
    <location>
        <begin position="118"/>
        <end position="156"/>
    </location>
</feature>
<feature type="chain" id="PRO_5009820426" description="DUF305 domain-containing protein" evidence="2">
    <location>
        <begin position="27"/>
        <end position="239"/>
    </location>
</feature>
<evidence type="ECO:0000256" key="2">
    <source>
        <dbReference type="SAM" id="SignalP"/>
    </source>
</evidence>
<dbReference type="OrthoDB" id="1934950at2"/>
<dbReference type="AlphaFoldDB" id="A0A174EWB1"/>
<evidence type="ECO:0000256" key="1">
    <source>
        <dbReference type="SAM" id="Coils"/>
    </source>
</evidence>
<gene>
    <name evidence="3" type="ORF">ERS852470_00736</name>
</gene>
<evidence type="ECO:0008006" key="5">
    <source>
        <dbReference type="Google" id="ProtNLM"/>
    </source>
</evidence>
<organism evidence="3 4">
    <name type="scientific">Clostridium disporicum</name>
    <dbReference type="NCBI Taxonomy" id="84024"/>
    <lineage>
        <taxon>Bacteria</taxon>
        <taxon>Bacillati</taxon>
        <taxon>Bacillota</taxon>
        <taxon>Clostridia</taxon>
        <taxon>Eubacteriales</taxon>
        <taxon>Clostridiaceae</taxon>
        <taxon>Clostridium</taxon>
    </lineage>
</organism>